<dbReference type="CDD" id="cd09817">
    <property type="entry name" value="linoleate_diol_synthase_like"/>
    <property type="match status" value="1"/>
</dbReference>
<accession>A0A9P5YZC4</accession>
<dbReference type="GO" id="GO:0020037">
    <property type="term" value="F:heme binding"/>
    <property type="evidence" value="ECO:0007669"/>
    <property type="project" value="InterPro"/>
</dbReference>
<feature type="binding site" description="axial binding residue" evidence="7">
    <location>
        <position position="387"/>
    </location>
    <ligand>
        <name>heme b</name>
        <dbReference type="ChEBI" id="CHEBI:60344"/>
    </ligand>
    <ligandPart>
        <name>Fe</name>
        <dbReference type="ChEBI" id="CHEBI:18248"/>
    </ligandPart>
</feature>
<dbReference type="GO" id="GO:0016705">
    <property type="term" value="F:oxidoreductase activity, acting on paired donors, with incorporation or reduction of molecular oxygen"/>
    <property type="evidence" value="ECO:0007669"/>
    <property type="project" value="InterPro"/>
</dbReference>
<dbReference type="Pfam" id="PF00067">
    <property type="entry name" value="p450"/>
    <property type="match status" value="1"/>
</dbReference>
<dbReference type="CDD" id="cd20612">
    <property type="entry name" value="CYP_LDS-like_C"/>
    <property type="match status" value="1"/>
</dbReference>
<keyword evidence="5" id="KW-0560">Oxidoreductase</keyword>
<evidence type="ECO:0000313" key="9">
    <source>
        <dbReference type="Proteomes" id="UP000807469"/>
    </source>
</evidence>
<dbReference type="GO" id="GO:0051213">
    <property type="term" value="F:dioxygenase activity"/>
    <property type="evidence" value="ECO:0007669"/>
    <property type="project" value="UniProtKB-KW"/>
</dbReference>
<keyword evidence="3 7" id="KW-0479">Metal-binding</keyword>
<dbReference type="InterPro" id="IPR010255">
    <property type="entry name" value="Haem_peroxidase_sf"/>
</dbReference>
<keyword evidence="8" id="KW-0575">Peroxidase</keyword>
<evidence type="ECO:0000256" key="3">
    <source>
        <dbReference type="ARBA" id="ARBA00022723"/>
    </source>
</evidence>
<keyword evidence="4" id="KW-0223">Dioxygenase</keyword>
<keyword evidence="9" id="KW-1185">Reference proteome</keyword>
<dbReference type="GO" id="GO:0006631">
    <property type="term" value="P:fatty acid metabolic process"/>
    <property type="evidence" value="ECO:0007669"/>
    <property type="project" value="UniProtKB-ARBA"/>
</dbReference>
<dbReference type="PANTHER" id="PTHR11903:SF37">
    <property type="entry name" value="PSI-PRODUCING OXYGENASE A"/>
    <property type="match status" value="1"/>
</dbReference>
<dbReference type="GO" id="GO:0006979">
    <property type="term" value="P:response to oxidative stress"/>
    <property type="evidence" value="ECO:0007669"/>
    <property type="project" value="InterPro"/>
</dbReference>
<dbReference type="Proteomes" id="UP000807469">
    <property type="component" value="Unassembled WGS sequence"/>
</dbReference>
<evidence type="ECO:0000256" key="4">
    <source>
        <dbReference type="ARBA" id="ARBA00022964"/>
    </source>
</evidence>
<dbReference type="Gene3D" id="1.10.630.10">
    <property type="entry name" value="Cytochrome P450"/>
    <property type="match status" value="1"/>
</dbReference>
<evidence type="ECO:0000256" key="6">
    <source>
        <dbReference type="ARBA" id="ARBA00023004"/>
    </source>
</evidence>
<proteinExistence type="predicted"/>
<dbReference type="GO" id="GO:0004497">
    <property type="term" value="F:monooxygenase activity"/>
    <property type="evidence" value="ECO:0007669"/>
    <property type="project" value="InterPro"/>
</dbReference>
<dbReference type="InterPro" id="IPR034812">
    <property type="entry name" value="Ppo-like_N"/>
</dbReference>
<evidence type="ECO:0000256" key="1">
    <source>
        <dbReference type="ARBA" id="ARBA00011881"/>
    </source>
</evidence>
<evidence type="ECO:0000313" key="8">
    <source>
        <dbReference type="EMBL" id="KAF9477868.1"/>
    </source>
</evidence>
<dbReference type="PROSITE" id="PS50292">
    <property type="entry name" value="PEROXIDASE_3"/>
    <property type="match status" value="1"/>
</dbReference>
<dbReference type="PANTHER" id="PTHR11903">
    <property type="entry name" value="PROSTAGLANDIN G/H SYNTHASE"/>
    <property type="match status" value="1"/>
</dbReference>
<dbReference type="InterPro" id="IPR050783">
    <property type="entry name" value="Oxylipin_biosynth_metab"/>
</dbReference>
<evidence type="ECO:0000256" key="7">
    <source>
        <dbReference type="PIRSR" id="PIRSR619791-2"/>
    </source>
</evidence>
<dbReference type="InterPro" id="IPR036396">
    <property type="entry name" value="Cyt_P450_sf"/>
</dbReference>
<evidence type="ECO:0000256" key="5">
    <source>
        <dbReference type="ARBA" id="ARBA00023002"/>
    </source>
</evidence>
<dbReference type="Gene3D" id="1.10.640.10">
    <property type="entry name" value="Haem peroxidase domain superfamily, animal type"/>
    <property type="match status" value="1"/>
</dbReference>
<dbReference type="PRINTS" id="PR00457">
    <property type="entry name" value="ANPEROXIDASE"/>
</dbReference>
<dbReference type="Pfam" id="PF03098">
    <property type="entry name" value="An_peroxidase"/>
    <property type="match status" value="2"/>
</dbReference>
<evidence type="ECO:0000256" key="2">
    <source>
        <dbReference type="ARBA" id="ARBA00022617"/>
    </source>
</evidence>
<comment type="caution">
    <text evidence="8">The sequence shown here is derived from an EMBL/GenBank/DDBJ whole genome shotgun (WGS) entry which is preliminary data.</text>
</comment>
<protein>
    <submittedName>
        <fullName evidence="8">Heme peroxidase</fullName>
    </submittedName>
</protein>
<dbReference type="GO" id="GO:0005506">
    <property type="term" value="F:iron ion binding"/>
    <property type="evidence" value="ECO:0007669"/>
    <property type="project" value="InterPro"/>
</dbReference>
<dbReference type="OrthoDB" id="823504at2759"/>
<organism evidence="8 9">
    <name type="scientific">Pholiota conissans</name>
    <dbReference type="NCBI Taxonomy" id="109636"/>
    <lineage>
        <taxon>Eukaryota</taxon>
        <taxon>Fungi</taxon>
        <taxon>Dikarya</taxon>
        <taxon>Basidiomycota</taxon>
        <taxon>Agaricomycotina</taxon>
        <taxon>Agaricomycetes</taxon>
        <taxon>Agaricomycetidae</taxon>
        <taxon>Agaricales</taxon>
        <taxon>Agaricineae</taxon>
        <taxon>Strophariaceae</taxon>
        <taxon>Pholiota</taxon>
    </lineage>
</organism>
<comment type="subunit">
    <text evidence="1">Homotetramer.</text>
</comment>
<keyword evidence="6 7" id="KW-0408">Iron</keyword>
<dbReference type="InterPro" id="IPR001128">
    <property type="entry name" value="Cyt_P450"/>
</dbReference>
<reference evidence="8" key="1">
    <citation type="submission" date="2020-11" db="EMBL/GenBank/DDBJ databases">
        <authorList>
            <consortium name="DOE Joint Genome Institute"/>
            <person name="Ahrendt S."/>
            <person name="Riley R."/>
            <person name="Andreopoulos W."/>
            <person name="Labutti K."/>
            <person name="Pangilinan J."/>
            <person name="Ruiz-Duenas F.J."/>
            <person name="Barrasa J.M."/>
            <person name="Sanchez-Garcia M."/>
            <person name="Camarero S."/>
            <person name="Miyauchi S."/>
            <person name="Serrano A."/>
            <person name="Linde D."/>
            <person name="Babiker R."/>
            <person name="Drula E."/>
            <person name="Ayuso-Fernandez I."/>
            <person name="Pacheco R."/>
            <person name="Padilla G."/>
            <person name="Ferreira P."/>
            <person name="Barriuso J."/>
            <person name="Kellner H."/>
            <person name="Castanera R."/>
            <person name="Alfaro M."/>
            <person name="Ramirez L."/>
            <person name="Pisabarro A.G."/>
            <person name="Kuo A."/>
            <person name="Tritt A."/>
            <person name="Lipzen A."/>
            <person name="He G."/>
            <person name="Yan M."/>
            <person name="Ng V."/>
            <person name="Cullen D."/>
            <person name="Martin F."/>
            <person name="Rosso M.-N."/>
            <person name="Henrissat B."/>
            <person name="Hibbett D."/>
            <person name="Martinez A.T."/>
            <person name="Grigoriev I.V."/>
        </authorList>
    </citation>
    <scope>NUCLEOTIDE SEQUENCE</scope>
    <source>
        <strain evidence="8">CIRM-BRFM 674</strain>
    </source>
</reference>
<dbReference type="InterPro" id="IPR037120">
    <property type="entry name" value="Haem_peroxidase_sf_animal"/>
</dbReference>
<keyword evidence="2 7" id="KW-0349">Heme</keyword>
<dbReference type="AlphaFoldDB" id="A0A9P5YZC4"/>
<name>A0A9P5YZC4_9AGAR</name>
<dbReference type="EMBL" id="MU155248">
    <property type="protein sequence ID" value="KAF9477868.1"/>
    <property type="molecule type" value="Genomic_DNA"/>
</dbReference>
<dbReference type="SUPFAM" id="SSF48113">
    <property type="entry name" value="Heme-dependent peroxidases"/>
    <property type="match status" value="1"/>
</dbReference>
<gene>
    <name evidence="8" type="ORF">BDN70DRAFT_880636</name>
</gene>
<dbReference type="GO" id="GO:0004601">
    <property type="term" value="F:peroxidase activity"/>
    <property type="evidence" value="ECO:0007669"/>
    <property type="project" value="UniProtKB-KW"/>
</dbReference>
<sequence length="1086" mass="120025">MGTNLNASQLLSFGADAVHLSKRPPPDAPTGYYDWQITPDTADDVQGHSKVTNLLTRAEGFIAKGGFKPTPTQLSAVWDSLVNPQSIDDRKGGLSTGLEILAKIDPESDLAVKMGNGVINLLYNTVPHPPASYLGPQHMFRNADGSGNNLENPDLGRSGTTYARSVQGKYGLPRSSLPDPGLVFDTILKRNRQKQHPGGMSSLIFAYASIVTHSLFRTDLKNIAINNASSYLDLSPLYGDNQAAQDKIRDKAQGRGLLYPDTFSEDRLLFLPPAASVLLVMYSRNHNYIAEKILKINERKRWTDPPPTDPALRALQDEEIFQTARLVNGGHFINSITGDYAAGFMGSAEGCNWNMKPFDRISTKDLTVPRGQGNHCSVEFNVLYRWHPTISTKDEKWTEDLFARVFNGKPSDQLTMQDLGQIGAVLGSVPENPAIREFSFLKRGPDGKFSDDDLFSVLADATESPACSYGGLGSPGVLRLVEIMGLEQARSWGVCTMNEFREYLGLKKFENFEEWNPDTQIANAARRLYGHIDNLELYTGIVAEEIMPLTDGLRFSCGYTTTRAVLGDAIALVRGDRFYTSDFTPGNLTTWGFYDCQREMTNGGGGSMIPKLLLRHLPNHYPWNSVYSLWPFFTPQKMTEALKKQGIANKYTFERPTRKPTAHVLTTFTAIDTVFADPTRFPVAYPRVGYGSLLNLDNPAQHDADRMDVLRAIFPDKATLTKFATWMAAITKSRIQEKSFRFPGSVNTGTYLDIVKDVINPVGVQWVCDKMMGISPKTKENPSGLYTYNELYDILSTLFTGNILNIDDPQHAFSINEASANGGAILGALTAKSIIEVSPASSPNFVGGLAARAASFVWPPADKPSYPFLSKLTENGRPIDQCVGLILGLAVGSSVNFAQAAVHVVDFYLDDERAKERAQIIKLVNMNDQKSNELLRGYVCEALRLRPQFPGLWRKATADAQIPQGPGLPPVYIKAGEMIWGSFRRAHLNPADFPDPTTVNPSRPLNSYHLNGAGFHNCIGTAFTYTVIGEMMKVIFKLRNIRRAPGDAGQLKRIVESINETDTDFFVQRNGTISRWPGPMQIVYDA</sequence>
<dbReference type="InterPro" id="IPR019791">
    <property type="entry name" value="Haem_peroxidase_animal"/>
</dbReference>
<dbReference type="SUPFAM" id="SSF48264">
    <property type="entry name" value="Cytochrome P450"/>
    <property type="match status" value="1"/>
</dbReference>